<dbReference type="InterPro" id="IPR001461">
    <property type="entry name" value="Aspartic_peptidase_A1"/>
</dbReference>
<dbReference type="Gene3D" id="2.40.70.10">
    <property type="entry name" value="Acid Proteases"/>
    <property type="match status" value="1"/>
</dbReference>
<keyword evidence="4" id="KW-1185">Reference proteome</keyword>
<dbReference type="OMA" id="IGTMQQQ"/>
<dbReference type="PROSITE" id="PS51767">
    <property type="entry name" value="PEPTIDASE_A1"/>
    <property type="match status" value="1"/>
</dbReference>
<organism evidence="3 4">
    <name type="scientific">Amborella trichopoda</name>
    <dbReference type="NCBI Taxonomy" id="13333"/>
    <lineage>
        <taxon>Eukaryota</taxon>
        <taxon>Viridiplantae</taxon>
        <taxon>Streptophyta</taxon>
        <taxon>Embryophyta</taxon>
        <taxon>Tracheophyta</taxon>
        <taxon>Spermatophyta</taxon>
        <taxon>Magnoliopsida</taxon>
        <taxon>Amborellales</taxon>
        <taxon>Amborellaceae</taxon>
        <taxon>Amborella</taxon>
    </lineage>
</organism>
<evidence type="ECO:0000313" key="3">
    <source>
        <dbReference type="EMBL" id="ERN18999.1"/>
    </source>
</evidence>
<dbReference type="PANTHER" id="PTHR13683:SF750">
    <property type="entry name" value="ASPARTYL PROTEASE AED1"/>
    <property type="match status" value="1"/>
</dbReference>
<dbReference type="eggNOG" id="KOG1339">
    <property type="taxonomic scope" value="Eukaryota"/>
</dbReference>
<dbReference type="Gramene" id="ERN18999">
    <property type="protein sequence ID" value="ERN18999"/>
    <property type="gene ID" value="AMTR_s00061p00034260"/>
</dbReference>
<dbReference type="AlphaFoldDB" id="U5D938"/>
<protein>
    <recommendedName>
        <fullName evidence="2">Peptidase A1 domain-containing protein</fullName>
    </recommendedName>
</protein>
<dbReference type="Proteomes" id="UP000017836">
    <property type="component" value="Unassembled WGS sequence"/>
</dbReference>
<dbReference type="GO" id="GO:0004190">
    <property type="term" value="F:aspartic-type endopeptidase activity"/>
    <property type="evidence" value="ECO:0007669"/>
    <property type="project" value="InterPro"/>
</dbReference>
<reference evidence="4" key="1">
    <citation type="journal article" date="2013" name="Science">
        <title>The Amborella genome and the evolution of flowering plants.</title>
        <authorList>
            <consortium name="Amborella Genome Project"/>
        </authorList>
    </citation>
    <scope>NUCLEOTIDE SEQUENCE [LARGE SCALE GENOMIC DNA]</scope>
</reference>
<dbReference type="SUPFAM" id="SSF50630">
    <property type="entry name" value="Acid proteases"/>
    <property type="match status" value="1"/>
</dbReference>
<feature type="domain" description="Peptidase A1" evidence="2">
    <location>
        <begin position="1"/>
        <end position="102"/>
    </location>
</feature>
<evidence type="ECO:0000256" key="1">
    <source>
        <dbReference type="ARBA" id="ARBA00007447"/>
    </source>
</evidence>
<dbReference type="EMBL" id="KI392075">
    <property type="protein sequence ID" value="ERN18999.1"/>
    <property type="molecule type" value="Genomic_DNA"/>
</dbReference>
<comment type="similarity">
    <text evidence="1">Belongs to the peptidase A1 family.</text>
</comment>
<gene>
    <name evidence="3" type="ORF">AMTR_s00061p00034260</name>
</gene>
<evidence type="ECO:0000313" key="4">
    <source>
        <dbReference type="Proteomes" id="UP000017836"/>
    </source>
</evidence>
<dbReference type="PANTHER" id="PTHR13683">
    <property type="entry name" value="ASPARTYL PROTEASES"/>
    <property type="match status" value="1"/>
</dbReference>
<sequence>MRTAFQKLTSEYPSTEPLSMLDTCYNFRGYEDVTIPSIGLHFGGGVEVDVHPSGILIGASTEQVCLAFASNEDIKDVAIIGTMQQQTHKVVYDLPNARIGFSPGACS</sequence>
<dbReference type="Pfam" id="PF14541">
    <property type="entry name" value="TAXi_C"/>
    <property type="match status" value="1"/>
</dbReference>
<evidence type="ECO:0000259" key="2">
    <source>
        <dbReference type="PROSITE" id="PS51767"/>
    </source>
</evidence>
<dbReference type="HOGENOM" id="CLU_138855_1_1_1"/>
<proteinExistence type="inferred from homology"/>
<dbReference type="InterPro" id="IPR021109">
    <property type="entry name" value="Peptidase_aspartic_dom_sf"/>
</dbReference>
<dbReference type="GO" id="GO:0006508">
    <property type="term" value="P:proteolysis"/>
    <property type="evidence" value="ECO:0007669"/>
    <property type="project" value="InterPro"/>
</dbReference>
<accession>U5D938</accession>
<dbReference type="InterPro" id="IPR032799">
    <property type="entry name" value="TAXi_C"/>
</dbReference>
<name>U5D938_AMBTC</name>
<dbReference type="InterPro" id="IPR033121">
    <property type="entry name" value="PEPTIDASE_A1"/>
</dbReference>